<proteinExistence type="predicted"/>
<evidence type="ECO:0008006" key="4">
    <source>
        <dbReference type="Google" id="ProtNLM"/>
    </source>
</evidence>
<protein>
    <recommendedName>
        <fullName evidence="4">Tetratricopeptide repeat protein</fullName>
    </recommendedName>
</protein>
<sequence length="800" mass="90223">MTDYLHLGFSALQRGDCQEALNIFRRAQEGQLSARSFVGLGEAWYRLGDLPTARWAFHKALALDPAERDATRWVARLDSLAVPLVKGGQRRCRFRAATDFLQLNEQGRWRRFFVKGINLGLGLPGYFPGEYPIVGATYRTWFKQMEELGVNSLRIYAVHPPSFYEALADYNEGGGRLFLFQGIWLEPPEQNDFRGTHFLAYLRRQIREAVDAVCGVADFPERPGMPHGAYRRDVSPYTAAFVVGREWESCAVKAFNESHGRRIGSWRGSFLEIADGSPFEVWATECCDYLQDYEQSRFGCCHPVTIINWPTLDPLAHPSESTYEQGLRWQGIEVDSGTCSENEDVESFDPAKIVTRQGGGFFASYHVYPYYPDFLNNDDPTDHHPYRSYLQRLKDHHGRQPVVIAEFGVPSSREPTHWQKNGWHHGGHNDAAQGEINGRLMTDIRDVGMAGGMLFSWFDEWFKRNWVFYPYELPADRNPCWFNLQDAEQCYGLLAAYPGYPGKLTNLAGNRDEWRSAEVLYEQPAGGPAVAFNDGNDPARTLRRLSAQHDEGFFYLLLETAGPIDFRRSNFLLGLDTCGAATGETRLPCGVNAWSPLGLSFVIHLAGEGQSRILVCRSYDKYLNEGTGAVAPRRSDLGEWVMMQNITNHRRISKDGSRFYPARVFSMSGLRFGSLDPRRSDYDSLADCHVSGTMIELRLPWGLLNITDPSSRQALWIDPAGKTRTTTGIAVIAGSFSPSGKGLQARTTGLESNLTDTLPSGFGVSAVRRYQWAGWSHPLYHTYLKRSYDVYRAALALIAE</sequence>
<accession>A0ABM8ELK5</accession>
<dbReference type="SUPFAM" id="SSF51445">
    <property type="entry name" value="(Trans)glycosidases"/>
    <property type="match status" value="1"/>
</dbReference>
<dbReference type="EMBL" id="AP027151">
    <property type="protein sequence ID" value="BDV43095.1"/>
    <property type="molecule type" value="Genomic_DNA"/>
</dbReference>
<evidence type="ECO:0000313" key="2">
    <source>
        <dbReference type="EMBL" id="BDV43095.1"/>
    </source>
</evidence>
<dbReference type="PROSITE" id="PS50005">
    <property type="entry name" value="TPR"/>
    <property type="match status" value="1"/>
</dbReference>
<dbReference type="RefSeq" id="WP_281999211.1">
    <property type="nucleotide sequence ID" value="NZ_AP027151.1"/>
</dbReference>
<feature type="repeat" description="TPR" evidence="1">
    <location>
        <begin position="34"/>
        <end position="67"/>
    </location>
</feature>
<dbReference type="Gene3D" id="1.25.40.10">
    <property type="entry name" value="Tetratricopeptide repeat domain"/>
    <property type="match status" value="1"/>
</dbReference>
<dbReference type="InterPro" id="IPR011990">
    <property type="entry name" value="TPR-like_helical_dom_sf"/>
</dbReference>
<dbReference type="Proteomes" id="UP001317705">
    <property type="component" value="Chromosome"/>
</dbReference>
<organism evidence="2 3">
    <name type="scientific">Geotalea uraniireducens</name>
    <dbReference type="NCBI Taxonomy" id="351604"/>
    <lineage>
        <taxon>Bacteria</taxon>
        <taxon>Pseudomonadati</taxon>
        <taxon>Thermodesulfobacteriota</taxon>
        <taxon>Desulfuromonadia</taxon>
        <taxon>Geobacterales</taxon>
        <taxon>Geobacteraceae</taxon>
        <taxon>Geotalea</taxon>
    </lineage>
</organism>
<evidence type="ECO:0000256" key="1">
    <source>
        <dbReference type="PROSITE-ProRule" id="PRU00339"/>
    </source>
</evidence>
<dbReference type="SUPFAM" id="SSF48452">
    <property type="entry name" value="TPR-like"/>
    <property type="match status" value="1"/>
</dbReference>
<name>A0ABM8ELK5_9BACT</name>
<dbReference type="Gene3D" id="3.20.20.80">
    <property type="entry name" value="Glycosidases"/>
    <property type="match status" value="1"/>
</dbReference>
<keyword evidence="1" id="KW-0802">TPR repeat</keyword>
<reference evidence="2 3" key="1">
    <citation type="submission" date="2022-12" db="EMBL/GenBank/DDBJ databases">
        <title>Polyphasic characterization of Geotalea uranireducens NIT-SL11 newly isolated from a complex of sewage sludge and microbially reduced graphene oxide.</title>
        <authorList>
            <person name="Xie L."/>
            <person name="Yoshida N."/>
            <person name="Meng L."/>
        </authorList>
    </citation>
    <scope>NUCLEOTIDE SEQUENCE [LARGE SCALE GENOMIC DNA]</scope>
    <source>
        <strain evidence="2 3">NIT-SL11</strain>
    </source>
</reference>
<gene>
    <name evidence="2" type="ORF">GURASL_20180</name>
</gene>
<dbReference type="InterPro" id="IPR017853">
    <property type="entry name" value="GH"/>
</dbReference>
<dbReference type="InterPro" id="IPR019734">
    <property type="entry name" value="TPR_rpt"/>
</dbReference>
<evidence type="ECO:0000313" key="3">
    <source>
        <dbReference type="Proteomes" id="UP001317705"/>
    </source>
</evidence>
<keyword evidence="3" id="KW-1185">Reference proteome</keyword>